<organism evidence="2 3">
    <name type="scientific">Triparma retinervis</name>
    <dbReference type="NCBI Taxonomy" id="2557542"/>
    <lineage>
        <taxon>Eukaryota</taxon>
        <taxon>Sar</taxon>
        <taxon>Stramenopiles</taxon>
        <taxon>Ochrophyta</taxon>
        <taxon>Bolidophyceae</taxon>
        <taxon>Parmales</taxon>
        <taxon>Triparmaceae</taxon>
        <taxon>Triparma</taxon>
    </lineage>
</organism>
<comment type="caution">
    <text evidence="2">The sequence shown here is derived from an EMBL/GenBank/DDBJ whole genome shotgun (WGS) entry which is preliminary data.</text>
</comment>
<feature type="domain" description="Thioredoxin" evidence="1">
    <location>
        <begin position="9"/>
        <end position="177"/>
    </location>
</feature>
<dbReference type="InterPro" id="IPR036249">
    <property type="entry name" value="Thioredoxin-like_sf"/>
</dbReference>
<evidence type="ECO:0000313" key="3">
    <source>
        <dbReference type="Proteomes" id="UP001165082"/>
    </source>
</evidence>
<dbReference type="Proteomes" id="UP001165082">
    <property type="component" value="Unassembled WGS sequence"/>
</dbReference>
<keyword evidence="3" id="KW-1185">Reference proteome</keyword>
<accession>A0A9W7A9Q6</accession>
<evidence type="ECO:0000259" key="1">
    <source>
        <dbReference type="PROSITE" id="PS51352"/>
    </source>
</evidence>
<dbReference type="GO" id="GO:0015035">
    <property type="term" value="F:protein-disulfide reductase activity"/>
    <property type="evidence" value="ECO:0007669"/>
    <property type="project" value="TreeGrafter"/>
</dbReference>
<protein>
    <recommendedName>
        <fullName evidence="1">Thioredoxin domain-containing protein</fullName>
    </recommendedName>
</protein>
<dbReference type="OrthoDB" id="2121326at2759"/>
<name>A0A9W7A9Q6_9STRA</name>
<proteinExistence type="predicted"/>
<reference evidence="2" key="1">
    <citation type="submission" date="2022-07" db="EMBL/GenBank/DDBJ databases">
        <title>Genome analysis of Parmales, a sister group of diatoms, reveals the evolutionary specialization of diatoms from phago-mixotrophs to photoautotrophs.</title>
        <authorList>
            <person name="Ban H."/>
            <person name="Sato S."/>
            <person name="Yoshikawa S."/>
            <person name="Kazumasa Y."/>
            <person name="Nakamura Y."/>
            <person name="Ichinomiya M."/>
            <person name="Saitoh K."/>
            <person name="Sato N."/>
            <person name="Blanc-Mathieu R."/>
            <person name="Endo H."/>
            <person name="Kuwata A."/>
            <person name="Ogata H."/>
        </authorList>
    </citation>
    <scope>NUCLEOTIDE SEQUENCE</scope>
</reference>
<gene>
    <name evidence="2" type="ORF">TrRE_jg8976</name>
</gene>
<sequence length="285" mass="32435">SLVAAHELLSDPDRRAAFDMYGDDLDSFNTQWEYEASGRRNTKDFYRNSKHITNINTKLWDKLKATPARKGEKVKIWIVEFYAPWCGGCQRFTDTFKKMAEKIAEHEPDENDDWYGVDLEVGAINCESFMPICQNEFNIRRYPTVRLVSPSFGTQHELQAHKPEPQIREDAFEVAAEWLWLFDRAMVEKIKGKDEFEEKVVNSAEFHIVLFLDGETCAPCRSAKTNALRLSAGLLTGGGGGVVSFVNCATTEMRKFCVDDVGIPQAPHAPQILGLEAYREYCSDE</sequence>
<dbReference type="InterPro" id="IPR013766">
    <property type="entry name" value="Thioredoxin_domain"/>
</dbReference>
<evidence type="ECO:0000313" key="2">
    <source>
        <dbReference type="EMBL" id="GMH68114.1"/>
    </source>
</evidence>
<dbReference type="PROSITE" id="PS51352">
    <property type="entry name" value="THIOREDOXIN_2"/>
    <property type="match status" value="1"/>
</dbReference>
<dbReference type="Gene3D" id="3.40.30.10">
    <property type="entry name" value="Glutaredoxin"/>
    <property type="match status" value="1"/>
</dbReference>
<dbReference type="GO" id="GO:0034976">
    <property type="term" value="P:response to endoplasmic reticulum stress"/>
    <property type="evidence" value="ECO:0007669"/>
    <property type="project" value="TreeGrafter"/>
</dbReference>
<dbReference type="PANTHER" id="PTHR45815">
    <property type="entry name" value="PROTEIN DISULFIDE-ISOMERASE A6"/>
    <property type="match status" value="1"/>
</dbReference>
<feature type="non-terminal residue" evidence="2">
    <location>
        <position position="1"/>
    </location>
</feature>
<dbReference type="AlphaFoldDB" id="A0A9W7A9Q6"/>
<dbReference type="EMBL" id="BRXZ01001315">
    <property type="protein sequence ID" value="GMH68114.1"/>
    <property type="molecule type" value="Genomic_DNA"/>
</dbReference>
<dbReference type="SUPFAM" id="SSF52833">
    <property type="entry name" value="Thioredoxin-like"/>
    <property type="match status" value="1"/>
</dbReference>
<dbReference type="GO" id="GO:0005788">
    <property type="term" value="C:endoplasmic reticulum lumen"/>
    <property type="evidence" value="ECO:0007669"/>
    <property type="project" value="TreeGrafter"/>
</dbReference>
<dbReference type="Pfam" id="PF00085">
    <property type="entry name" value="Thioredoxin"/>
    <property type="match status" value="1"/>
</dbReference>
<dbReference type="PANTHER" id="PTHR45815:SF3">
    <property type="entry name" value="PROTEIN DISULFIDE-ISOMERASE A6"/>
    <property type="match status" value="1"/>
</dbReference>